<dbReference type="OrthoDB" id="2157140at2"/>
<protein>
    <recommendedName>
        <fullName evidence="3">Monooxygenase</fullName>
    </recommendedName>
</protein>
<dbReference type="Gene3D" id="3.30.70.100">
    <property type="match status" value="1"/>
</dbReference>
<sequence length="164" mass="18979">MIKKISSTFGSWQILKQIQKNNPSRKMIVLSSSSAPTDLQLLDVSGEEPVFNNPLSYDILAHHGNQEWTGFFRFAFFSLGDDDLKVFDSKVNQLITSPDFPLGLKDIYVLKPNKKHNDRVLLTIWQLDSDYSLWKRSATYQPFAAYTNTNFRYHDTNYTAYNLN</sequence>
<proteinExistence type="predicted"/>
<evidence type="ECO:0000313" key="2">
    <source>
        <dbReference type="Proteomes" id="UP000051249"/>
    </source>
</evidence>
<dbReference type="EMBL" id="JQCQ01000057">
    <property type="protein sequence ID" value="KRO20743.1"/>
    <property type="molecule type" value="Genomic_DNA"/>
</dbReference>
<evidence type="ECO:0000313" key="1">
    <source>
        <dbReference type="EMBL" id="KRO20743.1"/>
    </source>
</evidence>
<accession>A0A0R2N4K8</accession>
<reference evidence="1 2" key="1">
    <citation type="journal article" date="2015" name="Genome Announc.">
        <title>Expanding the biotechnology potential of lactobacilli through comparative genomics of 213 strains and associated genera.</title>
        <authorList>
            <person name="Sun Z."/>
            <person name="Harris H.M."/>
            <person name="McCann A."/>
            <person name="Guo C."/>
            <person name="Argimon S."/>
            <person name="Zhang W."/>
            <person name="Yang X."/>
            <person name="Jeffery I.B."/>
            <person name="Cooney J.C."/>
            <person name="Kagawa T.F."/>
            <person name="Liu W."/>
            <person name="Song Y."/>
            <person name="Salvetti E."/>
            <person name="Wrobel A."/>
            <person name="Rasinkangas P."/>
            <person name="Parkhill J."/>
            <person name="Rea M.C."/>
            <person name="O'Sullivan O."/>
            <person name="Ritari J."/>
            <person name="Douillard F.P."/>
            <person name="Paul Ross R."/>
            <person name="Yang R."/>
            <person name="Briner A.E."/>
            <person name="Felis G.E."/>
            <person name="de Vos W.M."/>
            <person name="Barrangou R."/>
            <person name="Klaenhammer T.R."/>
            <person name="Caufield P.W."/>
            <person name="Cui Y."/>
            <person name="Zhang H."/>
            <person name="O'Toole P.W."/>
        </authorList>
    </citation>
    <scope>NUCLEOTIDE SEQUENCE [LARGE SCALE GENOMIC DNA]</scope>
    <source>
        <strain evidence="1 2">DSM 23026</strain>
    </source>
</reference>
<gene>
    <name evidence="1" type="ORF">IV88_GL001491</name>
</gene>
<comment type="caution">
    <text evidence="1">The sequence shown here is derived from an EMBL/GenBank/DDBJ whole genome shotgun (WGS) entry which is preliminary data.</text>
</comment>
<dbReference type="Proteomes" id="UP000051249">
    <property type="component" value="Unassembled WGS sequence"/>
</dbReference>
<organism evidence="1 2">
    <name type="scientific">Pediococcus argentinicus</name>
    <dbReference type="NCBI Taxonomy" id="480391"/>
    <lineage>
        <taxon>Bacteria</taxon>
        <taxon>Bacillati</taxon>
        <taxon>Bacillota</taxon>
        <taxon>Bacilli</taxon>
        <taxon>Lactobacillales</taxon>
        <taxon>Lactobacillaceae</taxon>
        <taxon>Pediococcus</taxon>
    </lineage>
</organism>
<dbReference type="RefSeq" id="WP_057800519.1">
    <property type="nucleotide sequence ID" value="NZ_BJZZ01000063.1"/>
</dbReference>
<name>A0A0R2N4K8_9LACO</name>
<evidence type="ECO:0008006" key="3">
    <source>
        <dbReference type="Google" id="ProtNLM"/>
    </source>
</evidence>
<keyword evidence="2" id="KW-1185">Reference proteome</keyword>
<dbReference type="PATRIC" id="fig|480391.4.peg.1515"/>
<dbReference type="AlphaFoldDB" id="A0A0R2N4K8"/>